<feature type="repeat" description="TPR" evidence="1">
    <location>
        <begin position="373"/>
        <end position="406"/>
    </location>
</feature>
<sequence length="441" mass="50232">MGDATEEYVSNDARSAMNGGVYIEWSGDQRVFQMVSEKLMSQQFPAGRLRSALQQERDDSNLADQAYEEIAERFKGCLDYHDLESAILEMQAHRTRILTKILSSQTPLKWFPSFLLLWQDLLSFIGKRDDIQFLSKGLSEYCRELTALASGWKLVGDVTQARLTLGKCCEVTRRHLKVPFAKTAPAENVDSQALRSAARIAKKLLLNCVTFQTSLARTRELFGRHEAPARVLSSLSKDLWTLFREAPFSIELAILLTQTLMKQRRFAMVTRFLEGSPFSGEDDELTLMHARALAFEGYYREAIRITGTFPIQESKQSVVSTKALLTYCDQLKNLLVYREKADEWLRLEQYEKAESAYEEDLALVDPADRRQIATLLFGHANALMGQEKLSAAIEDLKKSLQQDPSNKVAYVRLQTACLQLQTARIKKEISGNNKPRRMVYD</sequence>
<proteinExistence type="predicted"/>
<dbReference type="Gene3D" id="1.25.40.10">
    <property type="entry name" value="Tetratricopeptide repeat domain"/>
    <property type="match status" value="1"/>
</dbReference>
<protein>
    <recommendedName>
        <fullName evidence="4">Tetratricopeptide repeat protein</fullName>
    </recommendedName>
</protein>
<dbReference type="InterPro" id="IPR011990">
    <property type="entry name" value="TPR-like_helical_dom_sf"/>
</dbReference>
<dbReference type="AlphaFoldDB" id="A0A833WA39"/>
<evidence type="ECO:0000256" key="1">
    <source>
        <dbReference type="PROSITE-ProRule" id="PRU00339"/>
    </source>
</evidence>
<dbReference type="InterPro" id="IPR019734">
    <property type="entry name" value="TPR_rpt"/>
</dbReference>
<gene>
    <name evidence="2" type="ORF">GN244_ATG13507</name>
</gene>
<name>A0A833WA39_PHYIN</name>
<accession>A0A833WA39</accession>
<dbReference type="EMBL" id="WSZM01000362">
    <property type="protein sequence ID" value="KAF4034537.1"/>
    <property type="molecule type" value="Genomic_DNA"/>
</dbReference>
<dbReference type="SMART" id="SM00028">
    <property type="entry name" value="TPR"/>
    <property type="match status" value="2"/>
</dbReference>
<dbReference type="SUPFAM" id="SSF48452">
    <property type="entry name" value="TPR-like"/>
    <property type="match status" value="1"/>
</dbReference>
<evidence type="ECO:0000313" key="3">
    <source>
        <dbReference type="Proteomes" id="UP000602510"/>
    </source>
</evidence>
<organism evidence="2 3">
    <name type="scientific">Phytophthora infestans</name>
    <name type="common">Potato late blight agent</name>
    <name type="synonym">Botrytis infestans</name>
    <dbReference type="NCBI Taxonomy" id="4787"/>
    <lineage>
        <taxon>Eukaryota</taxon>
        <taxon>Sar</taxon>
        <taxon>Stramenopiles</taxon>
        <taxon>Oomycota</taxon>
        <taxon>Peronosporomycetes</taxon>
        <taxon>Peronosporales</taxon>
        <taxon>Peronosporaceae</taxon>
        <taxon>Phytophthora</taxon>
    </lineage>
</organism>
<comment type="caution">
    <text evidence="2">The sequence shown here is derived from an EMBL/GenBank/DDBJ whole genome shotgun (WGS) entry which is preliminary data.</text>
</comment>
<reference evidence="2" key="1">
    <citation type="submission" date="2020-04" db="EMBL/GenBank/DDBJ databases">
        <title>Hybrid Assembly of Korean Phytophthora infestans isolates.</title>
        <authorList>
            <person name="Prokchorchik M."/>
            <person name="Lee Y."/>
            <person name="Seo J."/>
            <person name="Cho J.-H."/>
            <person name="Park Y.-E."/>
            <person name="Jang D.-C."/>
            <person name="Im J.-S."/>
            <person name="Choi J.-G."/>
            <person name="Park H.-J."/>
            <person name="Lee G.-B."/>
            <person name="Lee Y.-G."/>
            <person name="Hong S.-Y."/>
            <person name="Cho K."/>
            <person name="Sohn K.H."/>
        </authorList>
    </citation>
    <scope>NUCLEOTIDE SEQUENCE</scope>
    <source>
        <strain evidence="2">KR_1_A1</strain>
    </source>
</reference>
<evidence type="ECO:0000313" key="2">
    <source>
        <dbReference type="EMBL" id="KAF4034537.1"/>
    </source>
</evidence>
<dbReference type="Proteomes" id="UP000602510">
    <property type="component" value="Unassembled WGS sequence"/>
</dbReference>
<keyword evidence="1" id="KW-0802">TPR repeat</keyword>
<evidence type="ECO:0008006" key="4">
    <source>
        <dbReference type="Google" id="ProtNLM"/>
    </source>
</evidence>
<keyword evidence="3" id="KW-1185">Reference proteome</keyword>
<dbReference type="PROSITE" id="PS50005">
    <property type="entry name" value="TPR"/>
    <property type="match status" value="1"/>
</dbReference>